<comment type="caution">
    <text evidence="2">The sequence shown here is derived from an EMBL/GenBank/DDBJ whole genome shotgun (WGS) entry which is preliminary data.</text>
</comment>
<feature type="non-terminal residue" evidence="2">
    <location>
        <position position="136"/>
    </location>
</feature>
<name>A0A433DFE7_9FUNG</name>
<evidence type="ECO:0000256" key="1">
    <source>
        <dbReference type="SAM" id="MobiDB-lite"/>
    </source>
</evidence>
<feature type="non-terminal residue" evidence="2">
    <location>
        <position position="1"/>
    </location>
</feature>
<sequence>TALRITTNHRKLATKKFLFGIPPSPTAHSPQPTAHSPPLTSSCPLSLENDKNGSSATAPAAGILSLLNQPYPRSTAIVKRLIVFAADELSCGVLAKGAVEARYVVKNFYCFRCRSEKPRELNCDGIEPVPETRLFK</sequence>
<dbReference type="EMBL" id="RBNI01002235">
    <property type="protein sequence ID" value="RUP49515.1"/>
    <property type="molecule type" value="Genomic_DNA"/>
</dbReference>
<reference evidence="2 3" key="1">
    <citation type="journal article" date="2018" name="New Phytol.">
        <title>Phylogenomics of Endogonaceae and evolution of mycorrhizas within Mucoromycota.</title>
        <authorList>
            <person name="Chang Y."/>
            <person name="Desiro A."/>
            <person name="Na H."/>
            <person name="Sandor L."/>
            <person name="Lipzen A."/>
            <person name="Clum A."/>
            <person name="Barry K."/>
            <person name="Grigoriev I.V."/>
            <person name="Martin F.M."/>
            <person name="Stajich J.E."/>
            <person name="Smith M.E."/>
            <person name="Bonito G."/>
            <person name="Spatafora J.W."/>
        </authorList>
    </citation>
    <scope>NUCLEOTIDE SEQUENCE [LARGE SCALE GENOMIC DNA]</scope>
    <source>
        <strain evidence="2 3">GMNB39</strain>
    </source>
</reference>
<keyword evidence="3" id="KW-1185">Reference proteome</keyword>
<feature type="compositionally biased region" description="Low complexity" evidence="1">
    <location>
        <begin position="36"/>
        <end position="47"/>
    </location>
</feature>
<dbReference type="AlphaFoldDB" id="A0A433DFE7"/>
<evidence type="ECO:0000313" key="3">
    <source>
        <dbReference type="Proteomes" id="UP000268093"/>
    </source>
</evidence>
<gene>
    <name evidence="2" type="ORF">BC936DRAFT_142331</name>
</gene>
<proteinExistence type="predicted"/>
<evidence type="ECO:0000313" key="2">
    <source>
        <dbReference type="EMBL" id="RUP49515.1"/>
    </source>
</evidence>
<protein>
    <submittedName>
        <fullName evidence="2">Uncharacterized protein</fullName>
    </submittedName>
</protein>
<organism evidence="2 3">
    <name type="scientific">Jimgerdemannia flammicorona</name>
    <dbReference type="NCBI Taxonomy" id="994334"/>
    <lineage>
        <taxon>Eukaryota</taxon>
        <taxon>Fungi</taxon>
        <taxon>Fungi incertae sedis</taxon>
        <taxon>Mucoromycota</taxon>
        <taxon>Mucoromycotina</taxon>
        <taxon>Endogonomycetes</taxon>
        <taxon>Endogonales</taxon>
        <taxon>Endogonaceae</taxon>
        <taxon>Jimgerdemannia</taxon>
    </lineage>
</organism>
<accession>A0A433DFE7</accession>
<dbReference type="Proteomes" id="UP000268093">
    <property type="component" value="Unassembled WGS sequence"/>
</dbReference>
<feature type="region of interest" description="Disordered" evidence="1">
    <location>
        <begin position="24"/>
        <end position="55"/>
    </location>
</feature>